<keyword evidence="3" id="KW-1185">Reference proteome</keyword>
<dbReference type="EMBL" id="JAUKUA010000002">
    <property type="protein sequence ID" value="KAK0725917.1"/>
    <property type="molecule type" value="Genomic_DNA"/>
</dbReference>
<dbReference type="AlphaFoldDB" id="A0AA40E5M0"/>
<dbReference type="Gene3D" id="3.40.630.30">
    <property type="match status" value="1"/>
</dbReference>
<comment type="caution">
    <text evidence="2">The sequence shown here is derived from an EMBL/GenBank/DDBJ whole genome shotgun (WGS) entry which is preliminary data.</text>
</comment>
<gene>
    <name evidence="2" type="ORF">B0H67DRAFT_482296</name>
</gene>
<dbReference type="Proteomes" id="UP001172102">
    <property type="component" value="Unassembled WGS sequence"/>
</dbReference>
<proteinExistence type="predicted"/>
<dbReference type="SUPFAM" id="SSF55729">
    <property type="entry name" value="Acyl-CoA N-acyltransferases (Nat)"/>
    <property type="match status" value="1"/>
</dbReference>
<dbReference type="CDD" id="cd04301">
    <property type="entry name" value="NAT_SF"/>
    <property type="match status" value="1"/>
</dbReference>
<organism evidence="2 3">
    <name type="scientific">Lasiosphaeris hirsuta</name>
    <dbReference type="NCBI Taxonomy" id="260670"/>
    <lineage>
        <taxon>Eukaryota</taxon>
        <taxon>Fungi</taxon>
        <taxon>Dikarya</taxon>
        <taxon>Ascomycota</taxon>
        <taxon>Pezizomycotina</taxon>
        <taxon>Sordariomycetes</taxon>
        <taxon>Sordariomycetidae</taxon>
        <taxon>Sordariales</taxon>
        <taxon>Lasiosphaeriaceae</taxon>
        <taxon>Lasiosphaeris</taxon>
    </lineage>
</organism>
<dbReference type="InterPro" id="IPR016181">
    <property type="entry name" value="Acyl_CoA_acyltransferase"/>
</dbReference>
<feature type="domain" description="N-acetyltransferase" evidence="1">
    <location>
        <begin position="66"/>
        <end position="210"/>
    </location>
</feature>
<reference evidence="2" key="1">
    <citation type="submission" date="2023-06" db="EMBL/GenBank/DDBJ databases">
        <title>Genome-scale phylogeny and comparative genomics of the fungal order Sordariales.</title>
        <authorList>
            <consortium name="Lawrence Berkeley National Laboratory"/>
            <person name="Hensen N."/>
            <person name="Bonometti L."/>
            <person name="Westerberg I."/>
            <person name="Brannstrom I.O."/>
            <person name="Guillou S."/>
            <person name="Cros-Aarteil S."/>
            <person name="Calhoun S."/>
            <person name="Haridas S."/>
            <person name="Kuo A."/>
            <person name="Mondo S."/>
            <person name="Pangilinan J."/>
            <person name="Riley R."/>
            <person name="Labutti K."/>
            <person name="Andreopoulos B."/>
            <person name="Lipzen A."/>
            <person name="Chen C."/>
            <person name="Yanf M."/>
            <person name="Daum C."/>
            <person name="Ng V."/>
            <person name="Clum A."/>
            <person name="Steindorff A."/>
            <person name="Ohm R."/>
            <person name="Martin F."/>
            <person name="Silar P."/>
            <person name="Natvig D."/>
            <person name="Lalanne C."/>
            <person name="Gautier V."/>
            <person name="Ament-Velasquez S.L."/>
            <person name="Kruys A."/>
            <person name="Hutchinson M.I."/>
            <person name="Powell A.J."/>
            <person name="Barry K."/>
            <person name="Miller A.N."/>
            <person name="Grigoriev I.V."/>
            <person name="Debuchy R."/>
            <person name="Gladieux P."/>
            <person name="Thoren M.H."/>
            <person name="Johannesson H."/>
        </authorList>
    </citation>
    <scope>NUCLEOTIDE SEQUENCE</scope>
    <source>
        <strain evidence="2">SMH4607-1</strain>
    </source>
</reference>
<name>A0AA40E5M0_9PEZI</name>
<dbReference type="PROSITE" id="PS51186">
    <property type="entry name" value="GNAT"/>
    <property type="match status" value="1"/>
</dbReference>
<protein>
    <submittedName>
        <fullName evidence="2">Acyl-CoA N-acyltransferase</fullName>
    </submittedName>
</protein>
<dbReference type="Pfam" id="PF13508">
    <property type="entry name" value="Acetyltransf_7"/>
    <property type="match status" value="1"/>
</dbReference>
<dbReference type="InterPro" id="IPR000182">
    <property type="entry name" value="GNAT_dom"/>
</dbReference>
<dbReference type="PANTHER" id="PTHR42791">
    <property type="entry name" value="GNAT FAMILY ACETYLTRANSFERASE"/>
    <property type="match status" value="1"/>
</dbReference>
<evidence type="ECO:0000259" key="1">
    <source>
        <dbReference type="PROSITE" id="PS51186"/>
    </source>
</evidence>
<dbReference type="GO" id="GO:0016747">
    <property type="term" value="F:acyltransferase activity, transferring groups other than amino-acyl groups"/>
    <property type="evidence" value="ECO:0007669"/>
    <property type="project" value="InterPro"/>
</dbReference>
<dbReference type="PANTHER" id="PTHR42791:SF2">
    <property type="entry name" value="N-ACETYLTRANSFERASE DOMAIN-CONTAINING PROTEIN"/>
    <property type="match status" value="1"/>
</dbReference>
<dbReference type="InterPro" id="IPR052523">
    <property type="entry name" value="Trichothecene_AcTrans"/>
</dbReference>
<evidence type="ECO:0000313" key="3">
    <source>
        <dbReference type="Proteomes" id="UP001172102"/>
    </source>
</evidence>
<accession>A0AA40E5M0</accession>
<sequence length="210" mass="23484">MPLHIRQATEEDAPVMARIARDAFLDTVSAILFPPHLRSLSPIDQEIPWRTARTIKRMRQGIDTVVVVDTADDGSETVIAFVQWEPPAELMKHSDNVEEEAVPATLDIGSLQTILRVLDTQTEEALGPEGHSKMWYVMMLAVDPNHYRRGAGRMLIRQGLQRAASQGRSVYLSATPEGKPLYESLGFKTLVAHDLFGESYDAMLWTPTTE</sequence>
<evidence type="ECO:0000313" key="2">
    <source>
        <dbReference type="EMBL" id="KAK0725917.1"/>
    </source>
</evidence>